<accession>A0AAD4T1D3</accession>
<evidence type="ECO:0000256" key="2">
    <source>
        <dbReference type="ARBA" id="ARBA00022679"/>
    </source>
</evidence>
<dbReference type="Pfam" id="PF00201">
    <property type="entry name" value="UDPGT"/>
    <property type="match status" value="1"/>
</dbReference>
<reference evidence="3" key="1">
    <citation type="submission" date="2022-04" db="EMBL/GenBank/DDBJ databases">
        <title>A functionally conserved STORR gene fusion in Papaver species that diverged 16.8 million years ago.</title>
        <authorList>
            <person name="Catania T."/>
        </authorList>
    </citation>
    <scope>NUCLEOTIDE SEQUENCE</scope>
    <source>
        <strain evidence="3">S-188037</strain>
    </source>
</reference>
<gene>
    <name evidence="3" type="ORF">MKW98_012350</name>
</gene>
<comment type="caution">
    <text evidence="3">The sequence shown here is derived from an EMBL/GenBank/DDBJ whole genome shotgun (WGS) entry which is preliminary data.</text>
</comment>
<dbReference type="PANTHER" id="PTHR48045">
    <property type="entry name" value="UDP-GLYCOSYLTRANSFERASE 72B1"/>
    <property type="match status" value="1"/>
</dbReference>
<feature type="non-terminal residue" evidence="3">
    <location>
        <position position="1"/>
    </location>
</feature>
<dbReference type="EMBL" id="JAJJMB010007130">
    <property type="protein sequence ID" value="KAI3931940.1"/>
    <property type="molecule type" value="Genomic_DNA"/>
</dbReference>
<evidence type="ECO:0000313" key="3">
    <source>
        <dbReference type="EMBL" id="KAI3931940.1"/>
    </source>
</evidence>
<sequence length="167" mass="18539">LAFGLESSELPFLWVLRKPEGIHESSLLPCGFEDRIRGRGFMCFGWISQVEVLAHTAIGGSLGHTGSSSISENLFFGHSQILMPMILDQGINARSLVEKGLGFEVERNEDASFTRDAVAKAMRIVMVEPEGQQLREKALQMSKSIFSNQEDDIHTFISSLPQLLSKE</sequence>
<name>A0AAD4T1D3_9MAGN</name>
<organism evidence="3 4">
    <name type="scientific">Papaver atlanticum</name>
    <dbReference type="NCBI Taxonomy" id="357466"/>
    <lineage>
        <taxon>Eukaryota</taxon>
        <taxon>Viridiplantae</taxon>
        <taxon>Streptophyta</taxon>
        <taxon>Embryophyta</taxon>
        <taxon>Tracheophyta</taxon>
        <taxon>Spermatophyta</taxon>
        <taxon>Magnoliopsida</taxon>
        <taxon>Ranunculales</taxon>
        <taxon>Papaveraceae</taxon>
        <taxon>Papaveroideae</taxon>
        <taxon>Papaver</taxon>
    </lineage>
</organism>
<dbReference type="Gene3D" id="3.40.50.2000">
    <property type="entry name" value="Glycogen Phosphorylase B"/>
    <property type="match status" value="1"/>
</dbReference>
<dbReference type="AlphaFoldDB" id="A0AAD4T1D3"/>
<protein>
    <submittedName>
        <fullName evidence="3">Uncharacterized protein</fullName>
    </submittedName>
</protein>
<evidence type="ECO:0000313" key="4">
    <source>
        <dbReference type="Proteomes" id="UP001202328"/>
    </source>
</evidence>
<keyword evidence="4" id="KW-1185">Reference proteome</keyword>
<keyword evidence="2" id="KW-0808">Transferase</keyword>
<dbReference type="GO" id="GO:0008194">
    <property type="term" value="F:UDP-glycosyltransferase activity"/>
    <property type="evidence" value="ECO:0007669"/>
    <property type="project" value="InterPro"/>
</dbReference>
<dbReference type="SUPFAM" id="SSF53756">
    <property type="entry name" value="UDP-Glycosyltransferase/glycogen phosphorylase"/>
    <property type="match status" value="1"/>
</dbReference>
<comment type="similarity">
    <text evidence="1">Belongs to the UDP-glycosyltransferase family.</text>
</comment>
<dbReference type="InterPro" id="IPR002213">
    <property type="entry name" value="UDP_glucos_trans"/>
</dbReference>
<evidence type="ECO:0000256" key="1">
    <source>
        <dbReference type="ARBA" id="ARBA00009995"/>
    </source>
</evidence>
<proteinExistence type="inferred from homology"/>
<dbReference type="PANTHER" id="PTHR48045:SF20">
    <property type="entry name" value="UDP-RHAMNOSE:RHAMNOSYLTRANSFERASE 1"/>
    <property type="match status" value="1"/>
</dbReference>
<dbReference type="FunFam" id="3.40.50.2000:FF:000037">
    <property type="entry name" value="Glycosyltransferase"/>
    <property type="match status" value="1"/>
</dbReference>
<dbReference type="Proteomes" id="UP001202328">
    <property type="component" value="Unassembled WGS sequence"/>
</dbReference>